<feature type="domain" description="TonB-dependent receptor-like beta-barrel" evidence="16">
    <location>
        <begin position="208"/>
        <end position="620"/>
    </location>
</feature>
<evidence type="ECO:0000256" key="7">
    <source>
        <dbReference type="ARBA" id="ARBA00023004"/>
    </source>
</evidence>
<gene>
    <name evidence="18" type="ORF">CDN99_15100</name>
</gene>
<evidence type="ECO:0000256" key="4">
    <source>
        <dbReference type="ARBA" id="ARBA00022452"/>
    </source>
</evidence>
<dbReference type="InterPro" id="IPR037066">
    <property type="entry name" value="Plug_dom_sf"/>
</dbReference>
<protein>
    <submittedName>
        <fullName evidence="18">TonB-dependent receptor</fullName>
    </submittedName>
</protein>
<dbReference type="GO" id="GO:0006826">
    <property type="term" value="P:iron ion transport"/>
    <property type="evidence" value="ECO:0007669"/>
    <property type="project" value="UniProtKB-KW"/>
</dbReference>
<name>A0A246J8R7_9BURK</name>
<keyword evidence="9 14" id="KW-0798">TonB box</keyword>
<keyword evidence="4 13" id="KW-1134">Transmembrane beta strand</keyword>
<keyword evidence="19" id="KW-1185">Reference proteome</keyword>
<dbReference type="EMBL" id="NIOF01000006">
    <property type="protein sequence ID" value="OWQ88971.1"/>
    <property type="molecule type" value="Genomic_DNA"/>
</dbReference>
<keyword evidence="5" id="KW-0410">Iron transport</keyword>
<dbReference type="Pfam" id="PF07715">
    <property type="entry name" value="Plug"/>
    <property type="match status" value="1"/>
</dbReference>
<dbReference type="Gene3D" id="2.40.170.20">
    <property type="entry name" value="TonB-dependent receptor, beta-barrel domain"/>
    <property type="match status" value="1"/>
</dbReference>
<dbReference type="Gene3D" id="2.170.130.10">
    <property type="entry name" value="TonB-dependent receptor, plug domain"/>
    <property type="match status" value="1"/>
</dbReference>
<dbReference type="InterPro" id="IPR036942">
    <property type="entry name" value="Beta-barrel_TonB_sf"/>
</dbReference>
<dbReference type="PROSITE" id="PS52016">
    <property type="entry name" value="TONB_DEPENDENT_REC_3"/>
    <property type="match status" value="1"/>
</dbReference>
<keyword evidence="8" id="KW-0406">Ion transport</keyword>
<evidence type="ECO:0000256" key="2">
    <source>
        <dbReference type="ARBA" id="ARBA00009810"/>
    </source>
</evidence>
<comment type="subcellular location">
    <subcellularLocation>
        <location evidence="1 13">Cell outer membrane</location>
        <topology evidence="1 13">Multi-pass membrane protein</topology>
    </subcellularLocation>
</comment>
<dbReference type="SUPFAM" id="SSF56935">
    <property type="entry name" value="Porins"/>
    <property type="match status" value="1"/>
</dbReference>
<keyword evidence="7" id="KW-0408">Iron</keyword>
<comment type="similarity">
    <text evidence="2 13 14">Belongs to the TonB-dependent receptor family.</text>
</comment>
<dbReference type="InterPro" id="IPR039426">
    <property type="entry name" value="TonB-dep_rcpt-like"/>
</dbReference>
<evidence type="ECO:0000256" key="14">
    <source>
        <dbReference type="RuleBase" id="RU003357"/>
    </source>
</evidence>
<feature type="region of interest" description="Disordered" evidence="15">
    <location>
        <begin position="243"/>
        <end position="265"/>
    </location>
</feature>
<dbReference type="OrthoDB" id="99480at2"/>
<evidence type="ECO:0000256" key="5">
    <source>
        <dbReference type="ARBA" id="ARBA00022496"/>
    </source>
</evidence>
<dbReference type="AlphaFoldDB" id="A0A246J8R7"/>
<dbReference type="Pfam" id="PF00593">
    <property type="entry name" value="TonB_dep_Rec_b-barrel"/>
    <property type="match status" value="1"/>
</dbReference>
<dbReference type="PANTHER" id="PTHR32552:SF81">
    <property type="entry name" value="TONB-DEPENDENT OUTER MEMBRANE RECEPTOR"/>
    <property type="match status" value="1"/>
</dbReference>
<keyword evidence="6 13" id="KW-0812">Transmembrane</keyword>
<evidence type="ECO:0000256" key="8">
    <source>
        <dbReference type="ARBA" id="ARBA00023065"/>
    </source>
</evidence>
<keyword evidence="12 13" id="KW-0998">Cell outer membrane</keyword>
<sequence>MALERVEVQGRHYDNGVGSTDAASQGTIRAELLKSRPALRPGEVLEFVPGLIVTQHSGDGKANQYFLRGFNLDHGTDFATTVMGLPVNMPSHAHGQGYADLNFLIPELVERIDYRKGPYFARNGDFSAAGSADIAYQRTLDAPFVNLTLGEGRYRRALAAGSTEVGAGLQLLGAVEAMSNDGPWALREDLSRRNLVLSLSGGSGRDRWRVGLMDYRADWTSTDQVPERLIAAGSFQGRPFGRFDAIDPSDGGTTRRGSLSGEWTREDEGATTRVAAYAMAYKLSLYSNFTYAMERPDTGDQFAQKDDRKVYGFSASHAVDHALGGLPARSEVGAQVRQDRARVGLFDTQDRAVIGTTRDDQVRETLAGLHGQTSVELTPWARAVAGVRVDQARFRVDSLGNAQNSGSARATLVSPKWSLVLGPWARTELFVNAGRGFHSNDARGVTARVDPRSGDPVDPVPGLVKARGHEIGARSEVLPGLQTSLALWKLDFDSELVYVGDAGATEANRPSKRRGIEWNNRYVPLPWLLIDADLAWTHARFSDADPAGDRIPNAVDKVASVGVTVRELGPWSASLQWRYLGSAALVEDNSVRSRSSLTTNLRVSRRFGAKTELTLDVFNLFDRKVNDIEYFYESQLPGESAPVADRHVHPAEPRAVRVTLRRSF</sequence>
<comment type="caution">
    <text evidence="18">The sequence shown here is derived from an EMBL/GenBank/DDBJ whole genome shotgun (WGS) entry which is preliminary data.</text>
</comment>
<evidence type="ECO:0000256" key="6">
    <source>
        <dbReference type="ARBA" id="ARBA00022692"/>
    </source>
</evidence>
<dbReference type="GO" id="GO:0009279">
    <property type="term" value="C:cell outer membrane"/>
    <property type="evidence" value="ECO:0007669"/>
    <property type="project" value="UniProtKB-SubCell"/>
</dbReference>
<evidence type="ECO:0000256" key="3">
    <source>
        <dbReference type="ARBA" id="ARBA00022448"/>
    </source>
</evidence>
<reference evidence="18 19" key="1">
    <citation type="journal article" date="2008" name="Int. J. Syst. Evol. Microbiol.">
        <title>Description of Roseateles aquatilis sp. nov. and Roseateles terrae sp. nov., in the class Betaproteobacteria, and emended description of the genus Roseateles.</title>
        <authorList>
            <person name="Gomila M."/>
            <person name="Bowien B."/>
            <person name="Falsen E."/>
            <person name="Moore E.R."/>
            <person name="Lalucat J."/>
        </authorList>
    </citation>
    <scope>NUCLEOTIDE SEQUENCE [LARGE SCALE GENOMIC DNA]</scope>
    <source>
        <strain evidence="18 19">CCUG 48205</strain>
    </source>
</reference>
<proteinExistence type="inferred from homology"/>
<evidence type="ECO:0000256" key="13">
    <source>
        <dbReference type="PROSITE-ProRule" id="PRU01360"/>
    </source>
</evidence>
<feature type="domain" description="TonB-dependent receptor plug" evidence="17">
    <location>
        <begin position="24"/>
        <end position="130"/>
    </location>
</feature>
<evidence type="ECO:0000256" key="12">
    <source>
        <dbReference type="ARBA" id="ARBA00023237"/>
    </source>
</evidence>
<dbReference type="InterPro" id="IPR012910">
    <property type="entry name" value="Plug_dom"/>
</dbReference>
<dbReference type="PANTHER" id="PTHR32552">
    <property type="entry name" value="FERRICHROME IRON RECEPTOR-RELATED"/>
    <property type="match status" value="1"/>
</dbReference>
<evidence type="ECO:0000259" key="16">
    <source>
        <dbReference type="Pfam" id="PF00593"/>
    </source>
</evidence>
<organism evidence="18 19">
    <name type="scientific">Roseateles aquatilis</name>
    <dbReference type="NCBI Taxonomy" id="431061"/>
    <lineage>
        <taxon>Bacteria</taxon>
        <taxon>Pseudomonadati</taxon>
        <taxon>Pseudomonadota</taxon>
        <taxon>Betaproteobacteria</taxon>
        <taxon>Burkholderiales</taxon>
        <taxon>Sphaerotilaceae</taxon>
        <taxon>Roseateles</taxon>
    </lineage>
</organism>
<evidence type="ECO:0000313" key="18">
    <source>
        <dbReference type="EMBL" id="OWQ88971.1"/>
    </source>
</evidence>
<evidence type="ECO:0000259" key="17">
    <source>
        <dbReference type="Pfam" id="PF07715"/>
    </source>
</evidence>
<accession>A0A246J8R7</accession>
<evidence type="ECO:0000256" key="9">
    <source>
        <dbReference type="ARBA" id="ARBA00023077"/>
    </source>
</evidence>
<evidence type="ECO:0000256" key="1">
    <source>
        <dbReference type="ARBA" id="ARBA00004571"/>
    </source>
</evidence>
<evidence type="ECO:0000256" key="11">
    <source>
        <dbReference type="ARBA" id="ARBA00023170"/>
    </source>
</evidence>
<keyword evidence="10 13" id="KW-0472">Membrane</keyword>
<keyword evidence="3 13" id="KW-0813">Transport</keyword>
<keyword evidence="11 18" id="KW-0675">Receptor</keyword>
<dbReference type="InterPro" id="IPR000531">
    <property type="entry name" value="Beta-barrel_TonB"/>
</dbReference>
<evidence type="ECO:0000256" key="15">
    <source>
        <dbReference type="SAM" id="MobiDB-lite"/>
    </source>
</evidence>
<evidence type="ECO:0000256" key="10">
    <source>
        <dbReference type="ARBA" id="ARBA00023136"/>
    </source>
</evidence>
<dbReference type="Proteomes" id="UP000197468">
    <property type="component" value="Unassembled WGS sequence"/>
</dbReference>
<evidence type="ECO:0000313" key="19">
    <source>
        <dbReference type="Proteomes" id="UP000197468"/>
    </source>
</evidence>